<dbReference type="EMBL" id="QCYY01001251">
    <property type="protein sequence ID" value="ROT79402.1"/>
    <property type="molecule type" value="Genomic_DNA"/>
</dbReference>
<evidence type="ECO:0000256" key="2">
    <source>
        <dbReference type="ARBA" id="ARBA00004174"/>
    </source>
</evidence>
<feature type="binding site" description="axial binding residue" evidence="13">
    <location>
        <position position="448"/>
    </location>
    <ligand>
        <name>heme</name>
        <dbReference type="ChEBI" id="CHEBI:30413"/>
    </ligand>
    <ligandPart>
        <name>Fe</name>
        <dbReference type="ChEBI" id="CHEBI:18248"/>
    </ligandPart>
</feature>
<dbReference type="InterPro" id="IPR002401">
    <property type="entry name" value="Cyt_P450_E_grp-I"/>
</dbReference>
<keyword evidence="16" id="KW-1185">Reference proteome</keyword>
<dbReference type="GO" id="GO:0004497">
    <property type="term" value="F:monooxygenase activity"/>
    <property type="evidence" value="ECO:0007669"/>
    <property type="project" value="UniProtKB-KW"/>
</dbReference>
<dbReference type="SUPFAM" id="SSF48264">
    <property type="entry name" value="Cytochrome P450"/>
    <property type="match status" value="1"/>
</dbReference>
<dbReference type="CDD" id="cd11056">
    <property type="entry name" value="CYP6-like"/>
    <property type="match status" value="1"/>
</dbReference>
<sequence length="504" mass="56734">MSGETWLLLGVVILLAWAYSRWKHSFWSSRGVATPPFIPFLGHLHKTAMLRKRYAFDMDAYYRYGGSKFCGLYSFHKPCLLVGDPELLKQMFVKDFDCFSGKKPLKLTKHDKVISDTLVLKTGEEWKKLRAIMSPTFSSGKMKGMFPLVCQKADDLVSFCLKEARTKPVIDMKHNFSRFTLDTIASCAFGLECNSLGDEDSDFSKKVDKFFKLTTASTLRKIFVSIAPRIAGALNMQFSSPTTGFFKELALKTIAARREGSKRGDFLDLLLETQSQGEDDGGSGKRASKSKEVLDDETIVSQCVLFILAGYGTTASALSYAAFLLAKHPDTQQRLRQEIVELIEKHGDVTYQGIMEAKFLDACIMESLRLYPISVYLERMCERNYRIPGTDITIPPGTVVSCPVWTMHRDPKYWPEPEEFRPERFLPENKADIPNLAHMPFGIGPRNCIAQRFALMETKIVLSKLLLASDLRLAPGCENVTVSFGFGSHSPKAVELILQPLKDE</sequence>
<keyword evidence="6 13" id="KW-0479">Metal-binding</keyword>
<dbReference type="GO" id="GO:0016705">
    <property type="term" value="F:oxidoreductase activity, acting on paired donors, with incorporation or reduction of molecular oxygen"/>
    <property type="evidence" value="ECO:0007669"/>
    <property type="project" value="InterPro"/>
</dbReference>
<evidence type="ECO:0000256" key="14">
    <source>
        <dbReference type="RuleBase" id="RU000461"/>
    </source>
</evidence>
<dbReference type="STRING" id="6689.A0A3R7ME45"/>
<reference evidence="15 16" key="2">
    <citation type="submission" date="2019-01" db="EMBL/GenBank/DDBJ databases">
        <title>The decoding of complex shrimp genome reveals the adaptation for benthos swimmer, frequently molting mechanism and breeding impact on genome.</title>
        <authorList>
            <person name="Sun Y."/>
            <person name="Gao Y."/>
            <person name="Yu Y."/>
        </authorList>
    </citation>
    <scope>NUCLEOTIDE SEQUENCE [LARGE SCALE GENOMIC DNA]</scope>
    <source>
        <tissue evidence="15">Muscle</tissue>
    </source>
</reference>
<evidence type="ECO:0000313" key="16">
    <source>
        <dbReference type="Proteomes" id="UP000283509"/>
    </source>
</evidence>
<dbReference type="PRINTS" id="PR00463">
    <property type="entry name" value="EP450I"/>
</dbReference>
<evidence type="ECO:0000256" key="1">
    <source>
        <dbReference type="ARBA" id="ARBA00001971"/>
    </source>
</evidence>
<dbReference type="PROSITE" id="PS00086">
    <property type="entry name" value="CYTOCHROME_P450"/>
    <property type="match status" value="1"/>
</dbReference>
<evidence type="ECO:0000256" key="8">
    <source>
        <dbReference type="ARBA" id="ARBA00022848"/>
    </source>
</evidence>
<dbReference type="InterPro" id="IPR036396">
    <property type="entry name" value="Cyt_P450_sf"/>
</dbReference>
<dbReference type="OrthoDB" id="6364703at2759"/>
<dbReference type="FunFam" id="1.10.630.10:FF:000042">
    <property type="entry name" value="Cytochrome P450"/>
    <property type="match status" value="1"/>
</dbReference>
<dbReference type="SMR" id="A0A3R7ME45"/>
<evidence type="ECO:0000256" key="13">
    <source>
        <dbReference type="PIRSR" id="PIRSR602401-1"/>
    </source>
</evidence>
<organism evidence="15 16">
    <name type="scientific">Penaeus vannamei</name>
    <name type="common">Whiteleg shrimp</name>
    <name type="synonym">Litopenaeus vannamei</name>
    <dbReference type="NCBI Taxonomy" id="6689"/>
    <lineage>
        <taxon>Eukaryota</taxon>
        <taxon>Metazoa</taxon>
        <taxon>Ecdysozoa</taxon>
        <taxon>Arthropoda</taxon>
        <taxon>Crustacea</taxon>
        <taxon>Multicrustacea</taxon>
        <taxon>Malacostraca</taxon>
        <taxon>Eumalacostraca</taxon>
        <taxon>Eucarida</taxon>
        <taxon>Decapoda</taxon>
        <taxon>Dendrobranchiata</taxon>
        <taxon>Penaeoidea</taxon>
        <taxon>Penaeidae</taxon>
        <taxon>Penaeus</taxon>
    </lineage>
</organism>
<dbReference type="Proteomes" id="UP000283509">
    <property type="component" value="Unassembled WGS sequence"/>
</dbReference>
<protein>
    <submittedName>
        <fullName evidence="15">Putative cytochrome P450 3A11-like</fullName>
    </submittedName>
</protein>
<evidence type="ECO:0000313" key="15">
    <source>
        <dbReference type="EMBL" id="ROT79402.1"/>
    </source>
</evidence>
<dbReference type="GO" id="GO:0020037">
    <property type="term" value="F:heme binding"/>
    <property type="evidence" value="ECO:0007669"/>
    <property type="project" value="InterPro"/>
</dbReference>
<dbReference type="InterPro" id="IPR001128">
    <property type="entry name" value="Cyt_P450"/>
</dbReference>
<comment type="caution">
    <text evidence="15">The sequence shown here is derived from an EMBL/GenBank/DDBJ whole genome shotgun (WGS) entry which is preliminary data.</text>
</comment>
<comment type="similarity">
    <text evidence="4 14">Belongs to the cytochrome P450 family.</text>
</comment>
<keyword evidence="12" id="KW-0472">Membrane</keyword>
<dbReference type="GO" id="GO:0005506">
    <property type="term" value="F:iron ion binding"/>
    <property type="evidence" value="ECO:0007669"/>
    <property type="project" value="InterPro"/>
</dbReference>
<accession>A0A3R7ME45</accession>
<dbReference type="GO" id="GO:0005789">
    <property type="term" value="C:endoplasmic reticulum membrane"/>
    <property type="evidence" value="ECO:0007669"/>
    <property type="project" value="UniProtKB-SubCell"/>
</dbReference>
<keyword evidence="5 13" id="KW-0349">Heme</keyword>
<keyword evidence="10 13" id="KW-0408">Iron</keyword>
<evidence type="ECO:0000256" key="6">
    <source>
        <dbReference type="ARBA" id="ARBA00022723"/>
    </source>
</evidence>
<dbReference type="InterPro" id="IPR017972">
    <property type="entry name" value="Cyt_P450_CS"/>
</dbReference>
<gene>
    <name evidence="15" type="ORF">C7M84_001885</name>
</gene>
<dbReference type="PANTHER" id="PTHR24292:SF54">
    <property type="entry name" value="CYP9F3-RELATED"/>
    <property type="match status" value="1"/>
</dbReference>
<evidence type="ECO:0000256" key="4">
    <source>
        <dbReference type="ARBA" id="ARBA00010617"/>
    </source>
</evidence>
<dbReference type="AlphaFoldDB" id="A0A3R7ME45"/>
<evidence type="ECO:0000256" key="10">
    <source>
        <dbReference type="ARBA" id="ARBA00023004"/>
    </source>
</evidence>
<keyword evidence="7" id="KW-0256">Endoplasmic reticulum</keyword>
<evidence type="ECO:0000256" key="12">
    <source>
        <dbReference type="ARBA" id="ARBA00023136"/>
    </source>
</evidence>
<comment type="cofactor">
    <cofactor evidence="1 13">
        <name>heme</name>
        <dbReference type="ChEBI" id="CHEBI:30413"/>
    </cofactor>
</comment>
<dbReference type="Gene3D" id="1.10.630.10">
    <property type="entry name" value="Cytochrome P450"/>
    <property type="match status" value="1"/>
</dbReference>
<dbReference type="PANTHER" id="PTHR24292">
    <property type="entry name" value="CYTOCHROME P450"/>
    <property type="match status" value="1"/>
</dbReference>
<evidence type="ECO:0000256" key="7">
    <source>
        <dbReference type="ARBA" id="ARBA00022824"/>
    </source>
</evidence>
<comment type="subcellular location">
    <subcellularLocation>
        <location evidence="3">Endoplasmic reticulum membrane</location>
        <topology evidence="3">Peripheral membrane protein</topology>
    </subcellularLocation>
    <subcellularLocation>
        <location evidence="2">Microsome membrane</location>
        <topology evidence="2">Peripheral membrane protein</topology>
    </subcellularLocation>
</comment>
<evidence type="ECO:0000256" key="9">
    <source>
        <dbReference type="ARBA" id="ARBA00023002"/>
    </source>
</evidence>
<evidence type="ECO:0000256" key="3">
    <source>
        <dbReference type="ARBA" id="ARBA00004406"/>
    </source>
</evidence>
<dbReference type="InterPro" id="IPR050476">
    <property type="entry name" value="Insect_CytP450_Detox"/>
</dbReference>
<dbReference type="Pfam" id="PF00067">
    <property type="entry name" value="p450"/>
    <property type="match status" value="1"/>
</dbReference>
<dbReference type="PRINTS" id="PR00385">
    <property type="entry name" value="P450"/>
</dbReference>
<reference evidence="15 16" key="1">
    <citation type="submission" date="2018-04" db="EMBL/GenBank/DDBJ databases">
        <authorList>
            <person name="Zhang X."/>
            <person name="Yuan J."/>
            <person name="Li F."/>
            <person name="Xiang J."/>
        </authorList>
    </citation>
    <scope>NUCLEOTIDE SEQUENCE [LARGE SCALE GENOMIC DNA]</scope>
    <source>
        <tissue evidence="15">Muscle</tissue>
    </source>
</reference>
<keyword evidence="9 14" id="KW-0560">Oxidoreductase</keyword>
<proteinExistence type="inferred from homology"/>
<keyword evidence="11 14" id="KW-0503">Monooxygenase</keyword>
<evidence type="ECO:0000256" key="11">
    <source>
        <dbReference type="ARBA" id="ARBA00023033"/>
    </source>
</evidence>
<keyword evidence="8" id="KW-0492">Microsome</keyword>
<name>A0A3R7ME45_PENVA</name>
<evidence type="ECO:0000256" key="5">
    <source>
        <dbReference type="ARBA" id="ARBA00022617"/>
    </source>
</evidence>